<evidence type="ECO:0000313" key="3">
    <source>
        <dbReference type="Proteomes" id="UP000198549"/>
    </source>
</evidence>
<gene>
    <name evidence="2" type="ORF">SAMN04490202_0531</name>
</gene>
<evidence type="ECO:0000256" key="1">
    <source>
        <dbReference type="SAM" id="MobiDB-lite"/>
    </source>
</evidence>
<feature type="compositionally biased region" description="Basic and acidic residues" evidence="1">
    <location>
        <begin position="115"/>
        <end position="126"/>
    </location>
</feature>
<dbReference type="AlphaFoldDB" id="A0A1H0IHS3"/>
<reference evidence="2 3" key="1">
    <citation type="submission" date="2016-10" db="EMBL/GenBank/DDBJ databases">
        <authorList>
            <person name="de Groot N.N."/>
        </authorList>
    </citation>
    <scope>NUCLEOTIDE SEQUENCE [LARGE SCALE GENOMIC DNA]</scope>
    <source>
        <strain evidence="2 3">BS3776</strain>
    </source>
</reference>
<dbReference type="EMBL" id="LT629709">
    <property type="protein sequence ID" value="SDO30915.1"/>
    <property type="molecule type" value="Genomic_DNA"/>
</dbReference>
<dbReference type="Proteomes" id="UP000198549">
    <property type="component" value="Chromosome I"/>
</dbReference>
<organism evidence="2 3">
    <name type="scientific">Pseudomonas reinekei</name>
    <dbReference type="NCBI Taxonomy" id="395598"/>
    <lineage>
        <taxon>Bacteria</taxon>
        <taxon>Pseudomonadati</taxon>
        <taxon>Pseudomonadota</taxon>
        <taxon>Gammaproteobacteria</taxon>
        <taxon>Pseudomonadales</taxon>
        <taxon>Pseudomonadaceae</taxon>
        <taxon>Pseudomonas</taxon>
    </lineage>
</organism>
<protein>
    <submittedName>
        <fullName evidence="2">Uncharacterized protein</fullName>
    </submittedName>
</protein>
<evidence type="ECO:0000313" key="2">
    <source>
        <dbReference type="EMBL" id="SDO30915.1"/>
    </source>
</evidence>
<name>A0A1H0IHS3_PSERE</name>
<feature type="region of interest" description="Disordered" evidence="1">
    <location>
        <begin position="115"/>
        <end position="135"/>
    </location>
</feature>
<accession>A0A1H0IHS3</accession>
<sequence>MASKPLKRYSRLLWIPVAFLLITQWDIGLPTVTIHYSKDAKEELKYIWNVQHRIFKGRMQPGGGTRDYGFLFPDERFFMEISWWDDGVLRHCVNVTPKWPNTHIYLDANGDIDRSEGSGTDSDRLKQCVTDTATP</sequence>
<proteinExistence type="predicted"/>